<proteinExistence type="predicted"/>
<organism evidence="2">
    <name type="scientific">Culex pipiens</name>
    <name type="common">House mosquito</name>
    <dbReference type="NCBI Taxonomy" id="7175"/>
    <lineage>
        <taxon>Eukaryota</taxon>
        <taxon>Metazoa</taxon>
        <taxon>Ecdysozoa</taxon>
        <taxon>Arthropoda</taxon>
        <taxon>Hexapoda</taxon>
        <taxon>Insecta</taxon>
        <taxon>Pterygota</taxon>
        <taxon>Neoptera</taxon>
        <taxon>Endopterygota</taxon>
        <taxon>Diptera</taxon>
        <taxon>Nematocera</taxon>
        <taxon>Culicoidea</taxon>
        <taxon>Culicidae</taxon>
        <taxon>Culicinae</taxon>
        <taxon>Culicini</taxon>
        <taxon>Culex</taxon>
        <taxon>Culex</taxon>
    </lineage>
</organism>
<sequence length="101" mass="12137">MEWVVKKYKINKQTTYLLLYYQEINMVHKQKKNKEKMRKKKLLLHGKSKTNLLTLTNKNKKKITKTLTHSQQTKRKQKTPNAATRGGQRQRHLFSHNTHSH</sequence>
<protein>
    <submittedName>
        <fullName evidence="2">(northern house mosquito) hypothetical protein</fullName>
    </submittedName>
</protein>
<dbReference type="EMBL" id="HBUE01014674">
    <property type="protein sequence ID" value="CAG6449971.1"/>
    <property type="molecule type" value="Transcribed_RNA"/>
</dbReference>
<evidence type="ECO:0000313" key="2">
    <source>
        <dbReference type="EMBL" id="CAG6449971.1"/>
    </source>
</evidence>
<feature type="region of interest" description="Disordered" evidence="1">
    <location>
        <begin position="58"/>
        <end position="101"/>
    </location>
</feature>
<name>A0A8D8A429_CULPI</name>
<feature type="compositionally biased region" description="Basic residues" evidence="1">
    <location>
        <begin position="88"/>
        <end position="101"/>
    </location>
</feature>
<reference evidence="2" key="1">
    <citation type="submission" date="2021-05" db="EMBL/GenBank/DDBJ databases">
        <authorList>
            <person name="Alioto T."/>
            <person name="Alioto T."/>
            <person name="Gomez Garrido J."/>
        </authorList>
    </citation>
    <scope>NUCLEOTIDE SEQUENCE</scope>
</reference>
<evidence type="ECO:0000256" key="1">
    <source>
        <dbReference type="SAM" id="MobiDB-lite"/>
    </source>
</evidence>
<accession>A0A8D8A429</accession>
<dbReference type="AlphaFoldDB" id="A0A8D8A429"/>